<gene>
    <name evidence="7" type="ORF">JJB07_22400</name>
</gene>
<comment type="subcellular location">
    <subcellularLocation>
        <location evidence="1">Cell membrane</location>
        <topology evidence="1">Lipid-anchor</topology>
    </subcellularLocation>
</comment>
<comment type="similarity">
    <text evidence="2">Belongs to the bacterial solute-binding protein 5 family.</text>
</comment>
<name>A0ABS1JGD2_9BACL</name>
<sequence length="549" mass="61092">MNKRKWMGVGLAVSMLSAALVGCGTKDDSNATKENTAATNEPQEINLTIGDEVPSLDSVKGTDSISFTILGQINEGLIRLDEKGRPVAGVAKEWKTSEDGKTYTFTLRDDAKWSDGSNVTAQDFEYAWKRGLDPATKSDYAFMLSWIEGGEAYNAGKGSVDAVAVKAKDAKTLEVKLTSPKPFFLEQLAFPTFFPQKKEFVDKSGDKFGGDVDKVLSNGPFKLSAWSHEQSVELVKNDTYWDKANVKLTKATFQVVKDAGARENLYESGQVDRALLLEDQVDRYKDKKDEFSRRADLASGYLEYNEARPVLANVKIRQALTYAMDGDKFTDVVYHDGSTGATGLVPTGISDGQGDFREHNGDLVKRADNLKKAKDLLAEGLKELNMTSLPAIKLLCSDSSSSKKGSEFIKEQWRTNLGIDVQIELVPFKLRLQKQRTHDYDISLSNWGADYNDPMTFLDLFVGDGPFNDVQYKNPKYDELIKSAQSEPDAKKRMQSLYDAEKLLMNDMAIGPVYFSASSFATKPYVKNWVPRVSGPDMDLKYTYIQGKK</sequence>
<dbReference type="InterPro" id="IPR023765">
    <property type="entry name" value="SBP_5_CS"/>
</dbReference>
<dbReference type="RefSeq" id="WP_201638342.1">
    <property type="nucleotide sequence ID" value="NZ_JAEQNB010000010.1"/>
</dbReference>
<dbReference type="SUPFAM" id="SSF53850">
    <property type="entry name" value="Periplasmic binding protein-like II"/>
    <property type="match status" value="1"/>
</dbReference>
<dbReference type="PANTHER" id="PTHR30290:SF10">
    <property type="entry name" value="PERIPLASMIC OLIGOPEPTIDE-BINDING PROTEIN-RELATED"/>
    <property type="match status" value="1"/>
</dbReference>
<evidence type="ECO:0000313" key="7">
    <source>
        <dbReference type="EMBL" id="MBL0389347.1"/>
    </source>
</evidence>
<evidence type="ECO:0000256" key="1">
    <source>
        <dbReference type="ARBA" id="ARBA00004193"/>
    </source>
</evidence>
<comment type="caution">
    <text evidence="7">The sequence shown here is derived from an EMBL/GenBank/DDBJ whole genome shotgun (WGS) entry which is preliminary data.</text>
</comment>
<dbReference type="Pfam" id="PF00496">
    <property type="entry name" value="SBP_bac_5"/>
    <property type="match status" value="1"/>
</dbReference>
<dbReference type="CDD" id="cd08504">
    <property type="entry name" value="PBP2_OppA"/>
    <property type="match status" value="1"/>
</dbReference>
<dbReference type="InterPro" id="IPR039424">
    <property type="entry name" value="SBP_5"/>
</dbReference>
<evidence type="ECO:0000256" key="3">
    <source>
        <dbReference type="ARBA" id="ARBA00022448"/>
    </source>
</evidence>
<keyword evidence="8" id="KW-1185">Reference proteome</keyword>
<dbReference type="InterPro" id="IPR000914">
    <property type="entry name" value="SBP_5_dom"/>
</dbReference>
<accession>A0ABS1JGD2</accession>
<dbReference type="Proteomes" id="UP000602284">
    <property type="component" value="Unassembled WGS sequence"/>
</dbReference>
<dbReference type="Gene3D" id="3.10.105.10">
    <property type="entry name" value="Dipeptide-binding Protein, Domain 3"/>
    <property type="match status" value="1"/>
</dbReference>
<keyword evidence="3" id="KW-0813">Transport</keyword>
<dbReference type="Gene3D" id="3.90.76.10">
    <property type="entry name" value="Dipeptide-binding Protein, Domain 1"/>
    <property type="match status" value="1"/>
</dbReference>
<dbReference type="InterPro" id="IPR030678">
    <property type="entry name" value="Peptide/Ni-bd"/>
</dbReference>
<feature type="domain" description="Solute-binding protein family 5" evidence="6">
    <location>
        <begin position="86"/>
        <end position="467"/>
    </location>
</feature>
<evidence type="ECO:0000256" key="5">
    <source>
        <dbReference type="SAM" id="SignalP"/>
    </source>
</evidence>
<dbReference type="Gene3D" id="3.40.190.10">
    <property type="entry name" value="Periplasmic binding protein-like II"/>
    <property type="match status" value="1"/>
</dbReference>
<dbReference type="PROSITE" id="PS01040">
    <property type="entry name" value="SBP_BACTERIAL_5"/>
    <property type="match status" value="1"/>
</dbReference>
<proteinExistence type="inferred from homology"/>
<evidence type="ECO:0000259" key="6">
    <source>
        <dbReference type="Pfam" id="PF00496"/>
    </source>
</evidence>
<dbReference type="PIRSF" id="PIRSF002741">
    <property type="entry name" value="MppA"/>
    <property type="match status" value="1"/>
</dbReference>
<dbReference type="PANTHER" id="PTHR30290">
    <property type="entry name" value="PERIPLASMIC BINDING COMPONENT OF ABC TRANSPORTER"/>
    <property type="match status" value="1"/>
</dbReference>
<evidence type="ECO:0000256" key="2">
    <source>
        <dbReference type="ARBA" id="ARBA00005695"/>
    </source>
</evidence>
<protein>
    <submittedName>
        <fullName evidence="7">Peptide ABC transporter substrate-binding protein</fullName>
    </submittedName>
</protein>
<dbReference type="EMBL" id="JAEQNB010000010">
    <property type="protein sequence ID" value="MBL0389347.1"/>
    <property type="molecule type" value="Genomic_DNA"/>
</dbReference>
<reference evidence="7 8" key="1">
    <citation type="submission" date="2021-01" db="EMBL/GenBank/DDBJ databases">
        <title>Tumebacillus sp. strain ITR2 16S ribosomal RNA gene Genome sequencing and assembly.</title>
        <authorList>
            <person name="Kang M."/>
        </authorList>
    </citation>
    <scope>NUCLEOTIDE SEQUENCE [LARGE SCALE GENOMIC DNA]</scope>
    <source>
        <strain evidence="7 8">ITR2</strain>
    </source>
</reference>
<dbReference type="PROSITE" id="PS51257">
    <property type="entry name" value="PROKAR_LIPOPROTEIN"/>
    <property type="match status" value="1"/>
</dbReference>
<feature type="chain" id="PRO_5045599080" evidence="5">
    <location>
        <begin position="24"/>
        <end position="549"/>
    </location>
</feature>
<feature type="signal peptide" evidence="5">
    <location>
        <begin position="1"/>
        <end position="23"/>
    </location>
</feature>
<evidence type="ECO:0000256" key="4">
    <source>
        <dbReference type="ARBA" id="ARBA00022729"/>
    </source>
</evidence>
<organism evidence="7 8">
    <name type="scientific">Tumebacillus amylolyticus</name>
    <dbReference type="NCBI Taxonomy" id="2801339"/>
    <lineage>
        <taxon>Bacteria</taxon>
        <taxon>Bacillati</taxon>
        <taxon>Bacillota</taxon>
        <taxon>Bacilli</taxon>
        <taxon>Bacillales</taxon>
        <taxon>Alicyclobacillaceae</taxon>
        <taxon>Tumebacillus</taxon>
    </lineage>
</organism>
<keyword evidence="4 5" id="KW-0732">Signal</keyword>
<evidence type="ECO:0000313" key="8">
    <source>
        <dbReference type="Proteomes" id="UP000602284"/>
    </source>
</evidence>